<organism evidence="1">
    <name type="scientific">Caldithrix abyssi</name>
    <dbReference type="NCBI Taxonomy" id="187145"/>
    <lineage>
        <taxon>Bacteria</taxon>
        <taxon>Pseudomonadati</taxon>
        <taxon>Calditrichota</taxon>
        <taxon>Calditrichia</taxon>
        <taxon>Calditrichales</taxon>
        <taxon>Calditrichaceae</taxon>
        <taxon>Caldithrix</taxon>
    </lineage>
</organism>
<proteinExistence type="predicted"/>
<comment type="caution">
    <text evidence="1">The sequence shown here is derived from an EMBL/GenBank/DDBJ whole genome shotgun (WGS) entry which is preliminary data.</text>
</comment>
<name>A0A7V5RPY6_CALAY</name>
<dbReference type="Proteomes" id="UP000885771">
    <property type="component" value="Unassembled WGS sequence"/>
</dbReference>
<protein>
    <submittedName>
        <fullName evidence="1">Uncharacterized protein</fullName>
    </submittedName>
</protein>
<reference evidence="1" key="1">
    <citation type="journal article" date="2020" name="mSystems">
        <title>Genome- and Community-Level Interaction Insights into Carbon Utilization and Element Cycling Functions of Hydrothermarchaeota in Hydrothermal Sediment.</title>
        <authorList>
            <person name="Zhou Z."/>
            <person name="Liu Y."/>
            <person name="Xu W."/>
            <person name="Pan J."/>
            <person name="Luo Z.H."/>
            <person name="Li M."/>
        </authorList>
    </citation>
    <scope>NUCLEOTIDE SEQUENCE [LARGE SCALE GENOMIC DNA]</scope>
    <source>
        <strain evidence="1">HyVt-460</strain>
    </source>
</reference>
<sequence length="148" mass="16060">MLNAIQNAFIEALKAAREKGYPGTIEPYTGQLLRLTEYIHAVPAVLVHLAGGQFDRWDGAGATHAARHTVDILTLDVNPSGMEGQSADTHRLMEWVLDNLPGKVLKDGSLNLAYAGPVKYEIMITDKAGDALVQVGRVSFDATIYGRK</sequence>
<accession>A0A7V5RPY6</accession>
<dbReference type="EMBL" id="DRLI01000168">
    <property type="protein sequence ID" value="HHM02240.1"/>
    <property type="molecule type" value="Genomic_DNA"/>
</dbReference>
<dbReference type="AlphaFoldDB" id="A0A7V5RPY6"/>
<gene>
    <name evidence="1" type="ORF">ENJ15_04450</name>
</gene>
<evidence type="ECO:0000313" key="1">
    <source>
        <dbReference type="EMBL" id="HHM02240.1"/>
    </source>
</evidence>